<comment type="subcellular location">
    <subcellularLocation>
        <location evidence="1">Cell outer membrane</location>
    </subcellularLocation>
</comment>
<dbReference type="InterPro" id="IPR011990">
    <property type="entry name" value="TPR-like_helical_dom_sf"/>
</dbReference>
<evidence type="ECO:0000256" key="5">
    <source>
        <dbReference type="ARBA" id="ARBA00023237"/>
    </source>
</evidence>
<keyword evidence="9" id="KW-1185">Reference proteome</keyword>
<evidence type="ECO:0000313" key="8">
    <source>
        <dbReference type="EMBL" id="MFC5412479.1"/>
    </source>
</evidence>
<keyword evidence="3" id="KW-0732">Signal</keyword>
<gene>
    <name evidence="8" type="ORF">ACFPMF_24355</name>
</gene>
<organism evidence="8 9">
    <name type="scientific">Larkinella bovis</name>
    <dbReference type="NCBI Taxonomy" id="683041"/>
    <lineage>
        <taxon>Bacteria</taxon>
        <taxon>Pseudomonadati</taxon>
        <taxon>Bacteroidota</taxon>
        <taxon>Cytophagia</taxon>
        <taxon>Cytophagales</taxon>
        <taxon>Spirosomataceae</taxon>
        <taxon>Larkinella</taxon>
    </lineage>
</organism>
<keyword evidence="5" id="KW-0998">Cell outer membrane</keyword>
<reference evidence="9" key="1">
    <citation type="journal article" date="2019" name="Int. J. Syst. Evol. Microbiol.">
        <title>The Global Catalogue of Microorganisms (GCM) 10K type strain sequencing project: providing services to taxonomists for standard genome sequencing and annotation.</title>
        <authorList>
            <consortium name="The Broad Institute Genomics Platform"/>
            <consortium name="The Broad Institute Genome Sequencing Center for Infectious Disease"/>
            <person name="Wu L."/>
            <person name="Ma J."/>
        </authorList>
    </citation>
    <scope>NUCLEOTIDE SEQUENCE [LARGE SCALE GENOMIC DNA]</scope>
    <source>
        <strain evidence="9">CCUG 55250</strain>
    </source>
</reference>
<accession>A0ABW0IGR4</accession>
<evidence type="ECO:0000256" key="3">
    <source>
        <dbReference type="ARBA" id="ARBA00022729"/>
    </source>
</evidence>
<dbReference type="RefSeq" id="WP_379850029.1">
    <property type="nucleotide sequence ID" value="NZ_JBHSMA010000013.1"/>
</dbReference>
<keyword evidence="4" id="KW-0472">Membrane</keyword>
<dbReference type="Pfam" id="PF07980">
    <property type="entry name" value="SusD_RagB"/>
    <property type="match status" value="1"/>
</dbReference>
<dbReference type="InterPro" id="IPR033985">
    <property type="entry name" value="SusD-like_N"/>
</dbReference>
<proteinExistence type="inferred from homology"/>
<feature type="domain" description="RagB/SusD" evidence="6">
    <location>
        <begin position="336"/>
        <end position="526"/>
    </location>
</feature>
<dbReference type="Proteomes" id="UP001596106">
    <property type="component" value="Unassembled WGS sequence"/>
</dbReference>
<comment type="similarity">
    <text evidence="2">Belongs to the SusD family.</text>
</comment>
<evidence type="ECO:0000259" key="7">
    <source>
        <dbReference type="Pfam" id="PF14322"/>
    </source>
</evidence>
<comment type="caution">
    <text evidence="8">The sequence shown here is derived from an EMBL/GenBank/DDBJ whole genome shotgun (WGS) entry which is preliminary data.</text>
</comment>
<dbReference type="Pfam" id="PF14322">
    <property type="entry name" value="SusD-like_3"/>
    <property type="match status" value="1"/>
</dbReference>
<dbReference type="Gene3D" id="1.25.40.390">
    <property type="match status" value="1"/>
</dbReference>
<sequence length="526" mass="59465">MTFWSCQDDILNEKPIANLSAVGVLVNPNGFDTYLIGLHEAAREELAMDDNVYFGTNFSGTDIGSDAGIEHIGFKNYQTYLTPVSTEARMIWDWAYSKMILRANTVITYANKPELQKIWDNDAQKNAVIAEARFFRGYTYNLLANLYGGVPIVDTIYASPKSDFVRATRQQVYQFAKADLEFAARWLPDQVAALKEGRIVKGAAQHLLTELYISLKEYDKAIETSTSLISSGRYKLMTERFGSGKDQPGDVFSDLFLDGNQNRSSGNLETIYVWQFESLTPGGGGTSGGNHTLRNWGPFLTKITDPEGKAIVVSDSLGRGVGRVRGSTYFLYTIWKDNATNDIRNSSHNIRRTFYYNNSGSSYFRKPVEPKTALDDTMRNIYPYPRKIEGKPWNNNNASGRTGKDVIVYRLAETYLLRAEAYLLKGDPAKAAEDINTVRLRAKAKPVASSTVTLDYILDERARELITEEPRRRTLIRMGKLVERVRKYNLLDISRTTIQDYHEFFPIPQTAIDANFTKELVQNPGY</sequence>
<evidence type="ECO:0000259" key="6">
    <source>
        <dbReference type="Pfam" id="PF07980"/>
    </source>
</evidence>
<evidence type="ECO:0000256" key="4">
    <source>
        <dbReference type="ARBA" id="ARBA00023136"/>
    </source>
</evidence>
<name>A0ABW0IGR4_9BACT</name>
<evidence type="ECO:0000256" key="1">
    <source>
        <dbReference type="ARBA" id="ARBA00004442"/>
    </source>
</evidence>
<dbReference type="EMBL" id="JBHSMA010000013">
    <property type="protein sequence ID" value="MFC5412479.1"/>
    <property type="molecule type" value="Genomic_DNA"/>
</dbReference>
<feature type="domain" description="SusD-like N-terminal" evidence="7">
    <location>
        <begin position="79"/>
        <end position="212"/>
    </location>
</feature>
<evidence type="ECO:0000256" key="2">
    <source>
        <dbReference type="ARBA" id="ARBA00006275"/>
    </source>
</evidence>
<dbReference type="SUPFAM" id="SSF48452">
    <property type="entry name" value="TPR-like"/>
    <property type="match status" value="1"/>
</dbReference>
<protein>
    <submittedName>
        <fullName evidence="8">RagB/SusD family nutrient uptake outer membrane protein</fullName>
    </submittedName>
</protein>
<evidence type="ECO:0000313" key="9">
    <source>
        <dbReference type="Proteomes" id="UP001596106"/>
    </source>
</evidence>
<dbReference type="InterPro" id="IPR012944">
    <property type="entry name" value="SusD_RagB_dom"/>
</dbReference>